<keyword evidence="3" id="KW-1185">Reference proteome</keyword>
<accession>A0A2K2UDF8</accession>
<keyword evidence="1" id="KW-0812">Transmembrane</keyword>
<organism evidence="2 3">
    <name type="scientific">Enteroscipio rubneri</name>
    <dbReference type="NCBI Taxonomy" id="2070686"/>
    <lineage>
        <taxon>Bacteria</taxon>
        <taxon>Bacillati</taxon>
        <taxon>Actinomycetota</taxon>
        <taxon>Coriobacteriia</taxon>
        <taxon>Eggerthellales</taxon>
        <taxon>Eggerthellaceae</taxon>
        <taxon>Enteroscipio</taxon>
    </lineage>
</organism>
<dbReference type="OrthoDB" id="9762141at2"/>
<comment type="caution">
    <text evidence="2">The sequence shown here is derived from an EMBL/GenBank/DDBJ whole genome shotgun (WGS) entry which is preliminary data.</text>
</comment>
<dbReference type="SUPFAM" id="SSF55073">
    <property type="entry name" value="Nucleotide cyclase"/>
    <property type="match status" value="1"/>
</dbReference>
<dbReference type="Gene3D" id="3.30.70.270">
    <property type="match status" value="1"/>
</dbReference>
<protein>
    <submittedName>
        <fullName evidence="2">GGDEF domain-containing protein</fullName>
    </submittedName>
</protein>
<proteinExistence type="predicted"/>
<dbReference type="PROSITE" id="PS51257">
    <property type="entry name" value="PROKAR_LIPOPROTEIN"/>
    <property type="match status" value="1"/>
</dbReference>
<name>A0A2K2UDF8_9ACTN</name>
<feature type="transmembrane region" description="Helical" evidence="1">
    <location>
        <begin position="12"/>
        <end position="31"/>
    </location>
</feature>
<sequence length="443" mass="49377">MKRKGLRGAVEFAAFSLVVIAACAALGLFVYGEVENARRHDADNVLASFQQTITLKLRGDLSQTSDFVAALKVDPDDESWLAASAAELLERDEAIYMGYVVDETMRYAFPEDRFADLVGRDLTQFTYVYTLAKWIDGFVVEGPVELSNGMQAFLFIEPVDVDGAYYGEIAVGLKAEYVIDQLDLSMLEDEGYLYELWAVSPQDGRKDIIAVSNGGHDFSHGAKTSFDMPTQWTLSIMPADGWVPQSWMFCIAACSVGFALLVVAAAFMALRIRRMRQRIEREKRIDQETGMFTYDGFVETFDKAAGGSGEPLTLICLMVDDFEKTAFAISWEARRCYLGKAREEIDAVVHSSHVEARIGSGAFVVAVRERIETHALADLMRALELALMWKVRIDGKKTFCRVRSAAVYYPEDGADLTALVERTISLLERDKPESCAPARKRQG</sequence>
<dbReference type="Proteomes" id="UP000236197">
    <property type="component" value="Unassembled WGS sequence"/>
</dbReference>
<dbReference type="InterPro" id="IPR029787">
    <property type="entry name" value="Nucleotide_cyclase"/>
</dbReference>
<dbReference type="AlphaFoldDB" id="A0A2K2UDF8"/>
<evidence type="ECO:0000313" key="2">
    <source>
        <dbReference type="EMBL" id="PNV68282.1"/>
    </source>
</evidence>
<evidence type="ECO:0000313" key="3">
    <source>
        <dbReference type="Proteomes" id="UP000236197"/>
    </source>
</evidence>
<keyword evidence="1" id="KW-1133">Transmembrane helix</keyword>
<gene>
    <name evidence="2" type="ORF">C2L71_03200</name>
</gene>
<reference evidence="3" key="1">
    <citation type="submission" date="2018-01" db="EMBL/GenBank/DDBJ databases">
        <title>Rubneribacter badeniensis gen. nov., sp. nov., and Colonibacter rubneri, gen. nov., sp. nov., WGS of new members of the Eggerthellaceae.</title>
        <authorList>
            <person name="Danylec N."/>
            <person name="Stoll D.A."/>
            <person name="Doetsch A."/>
            <person name="Kulling S.E."/>
            <person name="Huch M."/>
        </authorList>
    </citation>
    <scope>NUCLEOTIDE SEQUENCE [LARGE SCALE GENOMIC DNA]</scope>
    <source>
        <strain evidence="3">ResAG-96</strain>
    </source>
</reference>
<keyword evidence="1" id="KW-0472">Membrane</keyword>
<dbReference type="EMBL" id="PPEK01000002">
    <property type="protein sequence ID" value="PNV68282.1"/>
    <property type="molecule type" value="Genomic_DNA"/>
</dbReference>
<dbReference type="InterPro" id="IPR043128">
    <property type="entry name" value="Rev_trsase/Diguanyl_cyclase"/>
</dbReference>
<evidence type="ECO:0000256" key="1">
    <source>
        <dbReference type="SAM" id="Phobius"/>
    </source>
</evidence>
<dbReference type="RefSeq" id="WP_103264350.1">
    <property type="nucleotide sequence ID" value="NZ_CABMLE010000002.1"/>
</dbReference>
<feature type="transmembrane region" description="Helical" evidence="1">
    <location>
        <begin position="246"/>
        <end position="270"/>
    </location>
</feature>